<dbReference type="SMART" id="SM00062">
    <property type="entry name" value="PBPb"/>
    <property type="match status" value="1"/>
</dbReference>
<feature type="signal peptide" evidence="3">
    <location>
        <begin position="1"/>
        <end position="21"/>
    </location>
</feature>
<dbReference type="RefSeq" id="WP_262394483.1">
    <property type="nucleotide sequence ID" value="NZ_JACRTD010000002.1"/>
</dbReference>
<evidence type="ECO:0000313" key="6">
    <source>
        <dbReference type="Proteomes" id="UP000623678"/>
    </source>
</evidence>
<protein>
    <submittedName>
        <fullName evidence="5">Transporter substrate-binding domain-containing protein</fullName>
    </submittedName>
</protein>
<dbReference type="PANTHER" id="PTHR35936:SF17">
    <property type="entry name" value="ARGININE-BINDING EXTRACELLULAR PROTEIN ARTP"/>
    <property type="match status" value="1"/>
</dbReference>
<dbReference type="PANTHER" id="PTHR35936">
    <property type="entry name" value="MEMBRANE-BOUND LYTIC MUREIN TRANSGLYCOSYLASE F"/>
    <property type="match status" value="1"/>
</dbReference>
<evidence type="ECO:0000256" key="1">
    <source>
        <dbReference type="ARBA" id="ARBA00022729"/>
    </source>
</evidence>
<feature type="region of interest" description="Disordered" evidence="2">
    <location>
        <begin position="23"/>
        <end position="53"/>
    </location>
</feature>
<evidence type="ECO:0000256" key="2">
    <source>
        <dbReference type="SAM" id="MobiDB-lite"/>
    </source>
</evidence>
<feature type="domain" description="Solute-binding protein family 3/N-terminal" evidence="4">
    <location>
        <begin position="67"/>
        <end position="286"/>
    </location>
</feature>
<dbReference type="Gene3D" id="3.40.190.10">
    <property type="entry name" value="Periplasmic binding protein-like II"/>
    <property type="match status" value="2"/>
</dbReference>
<dbReference type="EMBL" id="JACRTD010000002">
    <property type="protein sequence ID" value="MBC8584660.1"/>
    <property type="molecule type" value="Genomic_DNA"/>
</dbReference>
<dbReference type="AlphaFoldDB" id="A0A926ELN9"/>
<organism evidence="5 6">
    <name type="scientific">Youxingia wuxianensis</name>
    <dbReference type="NCBI Taxonomy" id="2763678"/>
    <lineage>
        <taxon>Bacteria</taxon>
        <taxon>Bacillati</taxon>
        <taxon>Bacillota</taxon>
        <taxon>Clostridia</taxon>
        <taxon>Eubacteriales</taxon>
        <taxon>Oscillospiraceae</taxon>
        <taxon>Youxingia</taxon>
    </lineage>
</organism>
<proteinExistence type="predicted"/>
<dbReference type="SUPFAM" id="SSF53850">
    <property type="entry name" value="Periplasmic binding protein-like II"/>
    <property type="match status" value="1"/>
</dbReference>
<comment type="caution">
    <text evidence="5">The sequence shown here is derived from an EMBL/GenBank/DDBJ whole genome shotgun (WGS) entry which is preliminary data.</text>
</comment>
<evidence type="ECO:0000256" key="3">
    <source>
        <dbReference type="SAM" id="SignalP"/>
    </source>
</evidence>
<feature type="chain" id="PRO_5039687566" evidence="3">
    <location>
        <begin position="22"/>
        <end position="291"/>
    </location>
</feature>
<sequence>MKKLLAFTLAVLMLLTFSACAQSDDPTMPEPPAEDASDAAPSEDAQPSEEEGAADQLTLEQIKADGKIIMATNAGFPPFEYIKDNAEAGVDVDIAAEIAKDLGVELQVDDMDFNAIIPAVQNGKATFGAAGMTVNEERKQQVDFSIEYVKSAQYVIIAKGSGTTVDSLKEAGVKIGVQEGTTGQFYATGEDIKNDEASEDVLSYENALIAAQDLMNGRVSAVIIDKLPAESIVAANPDKLELIPEALTEESYAICVKKGNTELLDAINATLTRLIEEGKIDEFVINHTAAQ</sequence>
<reference evidence="5" key="1">
    <citation type="submission" date="2020-08" db="EMBL/GenBank/DDBJ databases">
        <title>Genome public.</title>
        <authorList>
            <person name="Liu C."/>
            <person name="Sun Q."/>
        </authorList>
    </citation>
    <scope>NUCLEOTIDE SEQUENCE</scope>
    <source>
        <strain evidence="5">NSJ-64</strain>
    </source>
</reference>
<dbReference type="Pfam" id="PF00497">
    <property type="entry name" value="SBP_bac_3"/>
    <property type="match status" value="1"/>
</dbReference>
<dbReference type="Proteomes" id="UP000623678">
    <property type="component" value="Unassembled WGS sequence"/>
</dbReference>
<dbReference type="InterPro" id="IPR001638">
    <property type="entry name" value="Solute-binding_3/MltF_N"/>
</dbReference>
<gene>
    <name evidence="5" type="ORF">H8705_03610</name>
</gene>
<keyword evidence="1 3" id="KW-0732">Signal</keyword>
<accession>A0A926ELN9</accession>
<evidence type="ECO:0000259" key="4">
    <source>
        <dbReference type="SMART" id="SM00062"/>
    </source>
</evidence>
<dbReference type="PROSITE" id="PS51257">
    <property type="entry name" value="PROKAR_LIPOPROTEIN"/>
    <property type="match status" value="1"/>
</dbReference>
<keyword evidence="6" id="KW-1185">Reference proteome</keyword>
<name>A0A926ELN9_9FIRM</name>
<evidence type="ECO:0000313" key="5">
    <source>
        <dbReference type="EMBL" id="MBC8584660.1"/>
    </source>
</evidence>